<dbReference type="EMBL" id="CM047738">
    <property type="protein sequence ID" value="KAJ0046191.1"/>
    <property type="molecule type" value="Genomic_DNA"/>
</dbReference>
<dbReference type="Proteomes" id="UP001163603">
    <property type="component" value="Chromosome 3"/>
</dbReference>
<gene>
    <name evidence="1" type="ORF">Pint_05062</name>
</gene>
<proteinExistence type="predicted"/>
<comment type="caution">
    <text evidence="1">The sequence shown here is derived from an EMBL/GenBank/DDBJ whole genome shotgun (WGS) entry which is preliminary data.</text>
</comment>
<accession>A0ACC0Z4T3</accession>
<reference evidence="2" key="1">
    <citation type="journal article" date="2023" name="G3 (Bethesda)">
        <title>Genome assembly and association tests identify interacting loci associated with vigor, precocity, and sex in interspecific pistachio rootstocks.</title>
        <authorList>
            <person name="Palmer W."/>
            <person name="Jacygrad E."/>
            <person name="Sagayaradj S."/>
            <person name="Cavanaugh K."/>
            <person name="Han R."/>
            <person name="Bertier L."/>
            <person name="Beede B."/>
            <person name="Kafkas S."/>
            <person name="Golino D."/>
            <person name="Preece J."/>
            <person name="Michelmore R."/>
        </authorList>
    </citation>
    <scope>NUCLEOTIDE SEQUENCE [LARGE SCALE GENOMIC DNA]</scope>
</reference>
<organism evidence="1 2">
    <name type="scientific">Pistacia integerrima</name>
    <dbReference type="NCBI Taxonomy" id="434235"/>
    <lineage>
        <taxon>Eukaryota</taxon>
        <taxon>Viridiplantae</taxon>
        <taxon>Streptophyta</taxon>
        <taxon>Embryophyta</taxon>
        <taxon>Tracheophyta</taxon>
        <taxon>Spermatophyta</taxon>
        <taxon>Magnoliopsida</taxon>
        <taxon>eudicotyledons</taxon>
        <taxon>Gunneridae</taxon>
        <taxon>Pentapetalae</taxon>
        <taxon>rosids</taxon>
        <taxon>malvids</taxon>
        <taxon>Sapindales</taxon>
        <taxon>Anacardiaceae</taxon>
        <taxon>Pistacia</taxon>
    </lineage>
</organism>
<evidence type="ECO:0000313" key="1">
    <source>
        <dbReference type="EMBL" id="KAJ0046191.1"/>
    </source>
</evidence>
<keyword evidence="2" id="KW-1185">Reference proteome</keyword>
<protein>
    <submittedName>
        <fullName evidence="1">Uncharacterized protein</fullName>
    </submittedName>
</protein>
<evidence type="ECO:0000313" key="2">
    <source>
        <dbReference type="Proteomes" id="UP001163603"/>
    </source>
</evidence>
<sequence>MPSDDEDLICWRPTSHGKFTANSCYNQIMDWKVHDRNALWQQLWRIKAPQRMLLFMWRVFHDRLPTNVQRRKWSDCDDKYAIYLGENETILQSLRDCHTAQSLWVQQVHSSKQRHFFSMNFGEWIRVNLHQSMDRENTQFWQINFVNTCWLIWKWRNSRLFEEGFQEPTRPMLAISNLTRSILQRLPLRQEVMEELQTISLTMSNGEDLLWDG</sequence>
<name>A0ACC0Z4T3_9ROSI</name>